<dbReference type="Pfam" id="PF22178">
    <property type="entry name" value="Gp5_trimer_C"/>
    <property type="match status" value="1"/>
</dbReference>
<dbReference type="Gene3D" id="2.30.110.50">
    <property type="match status" value="1"/>
</dbReference>
<dbReference type="NCBIfam" id="TIGR01646">
    <property type="entry name" value="vgr_GE"/>
    <property type="match status" value="1"/>
</dbReference>
<dbReference type="Gene3D" id="2.40.50.230">
    <property type="entry name" value="Gp5 N-terminal domain"/>
    <property type="match status" value="1"/>
</dbReference>
<evidence type="ECO:0000313" key="7">
    <source>
        <dbReference type="EMBL" id="VFU09580.1"/>
    </source>
</evidence>
<dbReference type="SUPFAM" id="SSF69255">
    <property type="entry name" value="gp5 N-terminal domain-like"/>
    <property type="match status" value="1"/>
</dbReference>
<dbReference type="InterPro" id="IPR006531">
    <property type="entry name" value="Gp5/Vgr_OB"/>
</dbReference>
<evidence type="ECO:0000259" key="6">
    <source>
        <dbReference type="Pfam" id="PF22178"/>
    </source>
</evidence>
<dbReference type="RefSeq" id="WP_134489992.1">
    <property type="nucleotide sequence ID" value="NZ_CP139089.1"/>
</dbReference>
<comment type="similarity">
    <text evidence="2">Belongs to the VgrG protein family.</text>
</comment>
<evidence type="ECO:0000256" key="1">
    <source>
        <dbReference type="ARBA" id="ARBA00004613"/>
    </source>
</evidence>
<dbReference type="InterPro" id="IPR006533">
    <property type="entry name" value="T6SS_Vgr_RhsGE"/>
</dbReference>
<evidence type="ECO:0000313" key="8">
    <source>
        <dbReference type="Proteomes" id="UP000294360"/>
    </source>
</evidence>
<dbReference type="Gene3D" id="4.10.220.110">
    <property type="match status" value="1"/>
</dbReference>
<dbReference type="Pfam" id="PF04717">
    <property type="entry name" value="Phage_base_V"/>
    <property type="match status" value="1"/>
</dbReference>
<dbReference type="Gene3D" id="3.55.50.10">
    <property type="entry name" value="Baseplate protein-like domains"/>
    <property type="match status" value="1"/>
</dbReference>
<evidence type="ECO:0000256" key="4">
    <source>
        <dbReference type="SAM" id="MobiDB-lite"/>
    </source>
</evidence>
<name>A0A4U8Z2N1_METTU</name>
<evidence type="ECO:0000259" key="5">
    <source>
        <dbReference type="Pfam" id="PF04717"/>
    </source>
</evidence>
<reference evidence="7 8" key="1">
    <citation type="submission" date="2019-03" db="EMBL/GenBank/DDBJ databases">
        <authorList>
            <person name="Kox A.R. M."/>
        </authorList>
    </citation>
    <scope>NUCLEOTIDE SEQUENCE [LARGE SCALE GENOMIC DNA]</scope>
    <source>
        <strain evidence="7">MTUNDRAET4 annotated genome</strain>
    </source>
</reference>
<dbReference type="InterPro" id="IPR037026">
    <property type="entry name" value="Vgr_OB-fold_dom_sf"/>
</dbReference>
<feature type="domain" description="Gp5/Type VI secretion system Vgr protein OB-fold" evidence="5">
    <location>
        <begin position="387"/>
        <end position="452"/>
    </location>
</feature>
<dbReference type="SUPFAM" id="SSF69279">
    <property type="entry name" value="Phage tail proteins"/>
    <property type="match status" value="2"/>
</dbReference>
<dbReference type="Pfam" id="PF05954">
    <property type="entry name" value="Phage_GPD"/>
    <property type="match status" value="1"/>
</dbReference>
<feature type="region of interest" description="Disordered" evidence="4">
    <location>
        <begin position="465"/>
        <end position="484"/>
    </location>
</feature>
<keyword evidence="3" id="KW-0964">Secreted</keyword>
<dbReference type="SUPFAM" id="SSF69349">
    <property type="entry name" value="Phage fibre proteins"/>
    <property type="match status" value="1"/>
</dbReference>
<dbReference type="InterPro" id="IPR017847">
    <property type="entry name" value="T6SS_RhsGE_Vgr_subset"/>
</dbReference>
<gene>
    <name evidence="7" type="ORF">MTUNDRAET4_2693</name>
</gene>
<proteinExistence type="inferred from homology"/>
<dbReference type="EMBL" id="LR536450">
    <property type="protein sequence ID" value="VFU09580.1"/>
    <property type="molecule type" value="Genomic_DNA"/>
</dbReference>
<dbReference type="KEGG" id="mtun:MTUNDRAET4_2693"/>
<sequence length="619" mass="69711">MASELTQDSRIASLETPLGKDALVAVRFDGSEGLSELFEFRVEALSEQSNVDFDKAIGNNCSMTFKSYADPDRIFNGVLVEAQGLGAQAGLYLYRLTLRPWLWLLSRTSDCRIFENQTAIDIIKKVFSDRGFSDYRVATTGNFPKLEYCVQYRETDLAFVCRLMEQHGVYYFFEYQKDKHTLVLADAKSSHKPAPGHAKIPFIADEKQTRRDQEHIFKWTPERRFRSGKFELNDYDYLQPNADLKSDAQGSASYMKSKMEIYDYPGKFQKKNDGETYAKIRLQAEQAMDKRRYGEGDAISLFPGALVTLEKYPEGSENKEYLILRAMHSYAMQSYRSGGSAGSQPYSGNYEFLPSDINFRAPLTTPRPIVHGPQTAKVVGKDGEEIDVDEHGRILVRFYWDRKNKQSCRARVAQVWAGKSWGGQAIPRIGQEVVVEFLEGDPDRPLVTGAVYNADNKFPYEMPANKTQSGLKSDSSKGHGGYNEFMFEDKKGSEKIRMHGERDHEVVIRRAQSVEIGEIFSGRDDPSRETTLKNGSDNLSIEAGNQKVDIQGKQDVSVLETISIEAMQKITLTVGASTITMEPQQITINSPMISLQSAMKTEVSGGMMINLTAAMIKIN</sequence>
<dbReference type="AlphaFoldDB" id="A0A4U8Z2N1"/>
<protein>
    <submittedName>
        <fullName evidence="7">Type VI secretion system Vgr family protein</fullName>
    </submittedName>
</protein>
<evidence type="ECO:0000256" key="3">
    <source>
        <dbReference type="ARBA" id="ARBA00022525"/>
    </source>
</evidence>
<comment type="subcellular location">
    <subcellularLocation>
        <location evidence="1">Secreted</location>
    </subcellularLocation>
</comment>
<dbReference type="Proteomes" id="UP000294360">
    <property type="component" value="Chromosome"/>
</dbReference>
<feature type="domain" description="Gp5/Type VI secretion system Vgr C-terminal trimerisation" evidence="6">
    <location>
        <begin position="469"/>
        <end position="578"/>
    </location>
</feature>
<evidence type="ECO:0000256" key="2">
    <source>
        <dbReference type="ARBA" id="ARBA00005558"/>
    </source>
</evidence>
<accession>A0A4U8Z2N1</accession>
<dbReference type="OrthoDB" id="9762420at2"/>
<dbReference type="InterPro" id="IPR050708">
    <property type="entry name" value="T6SS_VgrG/RHS"/>
</dbReference>
<dbReference type="InterPro" id="IPR054030">
    <property type="entry name" value="Gp5_Vgr_C"/>
</dbReference>
<dbReference type="PANTHER" id="PTHR32305">
    <property type="match status" value="1"/>
</dbReference>
<organism evidence="7 8">
    <name type="scientific">Methylocella tundrae</name>
    <dbReference type="NCBI Taxonomy" id="227605"/>
    <lineage>
        <taxon>Bacteria</taxon>
        <taxon>Pseudomonadati</taxon>
        <taxon>Pseudomonadota</taxon>
        <taxon>Alphaproteobacteria</taxon>
        <taxon>Hyphomicrobiales</taxon>
        <taxon>Beijerinckiaceae</taxon>
        <taxon>Methylocella</taxon>
    </lineage>
</organism>
<dbReference type="PANTHER" id="PTHR32305:SF15">
    <property type="entry name" value="PROTEIN RHSA-RELATED"/>
    <property type="match status" value="1"/>
</dbReference>
<dbReference type="GO" id="GO:0005576">
    <property type="term" value="C:extracellular region"/>
    <property type="evidence" value="ECO:0007669"/>
    <property type="project" value="UniProtKB-SubCell"/>
</dbReference>
<dbReference type="NCBIfam" id="TIGR03361">
    <property type="entry name" value="VI_Rhs_Vgr"/>
    <property type="match status" value="1"/>
</dbReference>